<sequence>MLRNAIGMLAFVMVATFVGCDGKRERKSENLVTAPAEGDTDEHSVHFYTYTEHSDYPDAILEMYSPLGNQNFSSNKVPFEFNVKNYPFGEKGMGFQLKMVLNGNDPIGYNMPIFQKELNQGTYRAVAYLVDEEGLALKEFGNYVDRDFRVMDSQPFPENDEPFLILNLPLNEQEYGTGDEVIVDFMVLDGELKNDGYMVRIKLNGYEFTTDEIEPIRVDQLPAGEYKLEVSLIKADGSELEGVFTSSQKRIKVN</sequence>
<dbReference type="AlphaFoldDB" id="A0AAP2CGG6"/>
<comment type="caution">
    <text evidence="1">The sequence shown here is derived from an EMBL/GenBank/DDBJ whole genome shotgun (WGS) entry which is preliminary data.</text>
</comment>
<organism evidence="1 2">
    <name type="scientific">Litoribacter ruber</name>
    <dbReference type="NCBI Taxonomy" id="702568"/>
    <lineage>
        <taxon>Bacteria</taxon>
        <taxon>Pseudomonadati</taxon>
        <taxon>Bacteroidota</taxon>
        <taxon>Cytophagia</taxon>
        <taxon>Cytophagales</taxon>
        <taxon>Cyclobacteriaceae</taxon>
        <taxon>Litoribacter</taxon>
    </lineage>
</organism>
<keyword evidence="2" id="KW-1185">Reference proteome</keyword>
<dbReference type="PROSITE" id="PS51257">
    <property type="entry name" value="PROKAR_LIPOPROTEIN"/>
    <property type="match status" value="1"/>
</dbReference>
<evidence type="ECO:0000313" key="2">
    <source>
        <dbReference type="Proteomes" id="UP001319104"/>
    </source>
</evidence>
<gene>
    <name evidence="1" type="ORF">KI659_09215</name>
</gene>
<accession>A0AAP2CGG6</accession>
<dbReference type="EMBL" id="JAHCMY010000004">
    <property type="protein sequence ID" value="MBS9524191.1"/>
    <property type="molecule type" value="Genomic_DNA"/>
</dbReference>
<name>A0AAP2CGG6_9BACT</name>
<proteinExistence type="predicted"/>
<protein>
    <submittedName>
        <fullName evidence="1">Uncharacterized protein</fullName>
    </submittedName>
</protein>
<evidence type="ECO:0000313" key="1">
    <source>
        <dbReference type="EMBL" id="MBS9524191.1"/>
    </source>
</evidence>
<reference evidence="1 2" key="1">
    <citation type="submission" date="2021-05" db="EMBL/GenBank/DDBJ databases">
        <authorList>
            <person name="Zhang Z.D."/>
            <person name="Osman G."/>
        </authorList>
    </citation>
    <scope>NUCLEOTIDE SEQUENCE [LARGE SCALE GENOMIC DNA]</scope>
    <source>
        <strain evidence="1 2">KCTC 32217</strain>
    </source>
</reference>
<dbReference type="Proteomes" id="UP001319104">
    <property type="component" value="Unassembled WGS sequence"/>
</dbReference>